<dbReference type="Pfam" id="PF01594">
    <property type="entry name" value="AI-2E_transport"/>
    <property type="match status" value="1"/>
</dbReference>
<feature type="transmembrane region" description="Helical" evidence="6">
    <location>
        <begin position="207"/>
        <end position="224"/>
    </location>
</feature>
<feature type="transmembrane region" description="Helical" evidence="6">
    <location>
        <begin position="267"/>
        <end position="284"/>
    </location>
</feature>
<feature type="transmembrane region" description="Helical" evidence="6">
    <location>
        <begin position="50"/>
        <end position="72"/>
    </location>
</feature>
<dbReference type="Proteomes" id="UP000481043">
    <property type="component" value="Unassembled WGS sequence"/>
</dbReference>
<reference evidence="7 8" key="1">
    <citation type="submission" date="2020-02" db="EMBL/GenBank/DDBJ databases">
        <title>Bacillus aquiflavi sp. nov., isolated from yellow water of strong flavor Chinese baijiu in Yibin region of China.</title>
        <authorList>
            <person name="Xie J."/>
        </authorList>
    </citation>
    <scope>NUCLEOTIDE SEQUENCE [LARGE SCALE GENOMIC DNA]</scope>
    <source>
        <strain evidence="7 8">SA4</strain>
    </source>
</reference>
<keyword evidence="5 6" id="KW-0472">Membrane</keyword>
<dbReference type="AlphaFoldDB" id="A0A6M0Q8Q6"/>
<evidence type="ECO:0000256" key="5">
    <source>
        <dbReference type="ARBA" id="ARBA00023136"/>
    </source>
</evidence>
<dbReference type="InterPro" id="IPR014227">
    <property type="entry name" value="YtvI-like"/>
</dbReference>
<feature type="transmembrane region" description="Helical" evidence="6">
    <location>
        <begin position="230"/>
        <end position="260"/>
    </location>
</feature>
<feature type="transmembrane region" description="Helical" evidence="6">
    <location>
        <begin position="141"/>
        <end position="165"/>
    </location>
</feature>
<accession>A0A6M0Q8Q6</accession>
<feature type="transmembrane region" description="Helical" evidence="6">
    <location>
        <begin position="7"/>
        <end position="34"/>
    </location>
</feature>
<keyword evidence="8" id="KW-1185">Reference proteome</keyword>
<proteinExistence type="inferred from homology"/>
<dbReference type="NCBIfam" id="TIGR02872">
    <property type="entry name" value="spore_ytvI"/>
    <property type="match status" value="1"/>
</dbReference>
<dbReference type="RefSeq" id="WP_163180191.1">
    <property type="nucleotide sequence ID" value="NZ_JAAIWM010000004.1"/>
</dbReference>
<protein>
    <submittedName>
        <fullName evidence="7">Sporulation integral membrane protein YtvI</fullName>
    </submittedName>
</protein>
<dbReference type="EMBL" id="JAAIWM010000004">
    <property type="protein sequence ID" value="NEY72742.1"/>
    <property type="molecule type" value="Genomic_DNA"/>
</dbReference>
<evidence type="ECO:0000313" key="8">
    <source>
        <dbReference type="Proteomes" id="UP000481043"/>
    </source>
</evidence>
<name>A0A6M0Q8Q6_9BACI</name>
<evidence type="ECO:0000256" key="3">
    <source>
        <dbReference type="ARBA" id="ARBA00022692"/>
    </source>
</evidence>
<feature type="transmembrane region" description="Helical" evidence="6">
    <location>
        <begin position="304"/>
        <end position="326"/>
    </location>
</feature>
<comment type="caution">
    <text evidence="7">The sequence shown here is derived from an EMBL/GenBank/DDBJ whole genome shotgun (WGS) entry which is preliminary data.</text>
</comment>
<gene>
    <name evidence="7" type="primary">ytvI</name>
    <name evidence="7" type="ORF">G4D63_13475</name>
</gene>
<sequence>MKKYLVILLVLFIAIYLLPKSIPIILGLLTAIIFEPLILHLQNRWKLKRLLSVIIVFILFLSVTGFLGYLVLARLIEQFLYFSSNLPFLLAKLNVLFTIYMNQWEVFSATVPRDVIESIEGSFHSLEDSILNATSNLTQSILVFITTIPQLLIEILVYLIAFFLFSLDLRKLKIQVLSFFSDETRDKFLLMYHQLNRAGIGFLKAQLLFSVLTFILAYSGLLLLDVEYAVLLSIVIVFVDILPVLGTGSVLVPYAIYCFITNQQDTGIGLLILFLVITVVRRVIEPKVYSTNMGISPIASLISMYLGFQVLGFLGLILGPVVVIIYDTLKKAGILKFQFKI</sequence>
<comment type="subcellular location">
    <subcellularLocation>
        <location evidence="1">Membrane</location>
        <topology evidence="1">Multi-pass membrane protein</topology>
    </subcellularLocation>
</comment>
<evidence type="ECO:0000256" key="1">
    <source>
        <dbReference type="ARBA" id="ARBA00004141"/>
    </source>
</evidence>
<dbReference type="InterPro" id="IPR002549">
    <property type="entry name" value="AI-2E-like"/>
</dbReference>
<comment type="similarity">
    <text evidence="2">Belongs to the autoinducer-2 exporter (AI-2E) (TC 2.A.86) family.</text>
</comment>
<dbReference type="GO" id="GO:0016020">
    <property type="term" value="C:membrane"/>
    <property type="evidence" value="ECO:0007669"/>
    <property type="project" value="UniProtKB-SubCell"/>
</dbReference>
<dbReference type="PANTHER" id="PTHR21716:SF68">
    <property type="entry name" value="TRANSPORT PROTEIN YTVI-RELATED"/>
    <property type="match status" value="1"/>
</dbReference>
<keyword evidence="3 6" id="KW-0812">Transmembrane</keyword>
<organism evidence="7 8">
    <name type="scientific">Bacillus mesophilus</name>
    <dbReference type="NCBI Taxonomy" id="1808955"/>
    <lineage>
        <taxon>Bacteria</taxon>
        <taxon>Bacillati</taxon>
        <taxon>Bacillota</taxon>
        <taxon>Bacilli</taxon>
        <taxon>Bacillales</taxon>
        <taxon>Bacillaceae</taxon>
        <taxon>Bacillus</taxon>
    </lineage>
</organism>
<evidence type="ECO:0000313" key="7">
    <source>
        <dbReference type="EMBL" id="NEY72742.1"/>
    </source>
</evidence>
<dbReference type="PANTHER" id="PTHR21716">
    <property type="entry name" value="TRANSMEMBRANE PROTEIN"/>
    <property type="match status" value="1"/>
</dbReference>
<evidence type="ECO:0000256" key="6">
    <source>
        <dbReference type="SAM" id="Phobius"/>
    </source>
</evidence>
<evidence type="ECO:0000256" key="2">
    <source>
        <dbReference type="ARBA" id="ARBA00009773"/>
    </source>
</evidence>
<feature type="transmembrane region" description="Helical" evidence="6">
    <location>
        <begin position="79"/>
        <end position="101"/>
    </location>
</feature>
<dbReference type="GO" id="GO:0055085">
    <property type="term" value="P:transmembrane transport"/>
    <property type="evidence" value="ECO:0007669"/>
    <property type="project" value="TreeGrafter"/>
</dbReference>
<keyword evidence="4 6" id="KW-1133">Transmembrane helix</keyword>
<evidence type="ECO:0000256" key="4">
    <source>
        <dbReference type="ARBA" id="ARBA00022989"/>
    </source>
</evidence>